<evidence type="ECO:0000256" key="3">
    <source>
        <dbReference type="ARBA" id="ARBA00022471"/>
    </source>
</evidence>
<proteinExistence type="inferred from homology"/>
<evidence type="ECO:0000256" key="1">
    <source>
        <dbReference type="ARBA" id="ARBA00004613"/>
    </source>
</evidence>
<keyword evidence="5" id="KW-0732">Signal</keyword>
<dbReference type="InParanoid" id="A0A7J7CB04"/>
<dbReference type="PANTHER" id="PTHR31232">
    <property type="match status" value="1"/>
</dbReference>
<protein>
    <recommendedName>
        <fullName evidence="6">S-protein homolog</fullName>
    </recommendedName>
</protein>
<evidence type="ECO:0000256" key="4">
    <source>
        <dbReference type="ARBA" id="ARBA00022525"/>
    </source>
</evidence>
<name>A0A7J7CB04_TRIWF</name>
<sequence length="206" mass="23750">MEQTTNNRYINSIPYSLSNIHIITQSIIPQASIYVYILYDTASGKNLVAIKPNVQKEAEATFEAAPLQLNADCKYRTIENFGWAKYRVHIVNEIQNVGGGPLVIRCQSTGTVDDDLGVQRLGLHKEFSWAFHYNCSGSTLCFCRFTFGSRSTSFDVFRGVDDVNWCNYQDRNNGDYYWVITNEGFYFGCNPWSFRRSTPFSERYNW</sequence>
<evidence type="ECO:0000313" key="7">
    <source>
        <dbReference type="EMBL" id="KAF5731270.1"/>
    </source>
</evidence>
<organism evidence="7 8">
    <name type="scientific">Tripterygium wilfordii</name>
    <name type="common">Thunder God vine</name>
    <dbReference type="NCBI Taxonomy" id="458696"/>
    <lineage>
        <taxon>Eukaryota</taxon>
        <taxon>Viridiplantae</taxon>
        <taxon>Streptophyta</taxon>
        <taxon>Embryophyta</taxon>
        <taxon>Tracheophyta</taxon>
        <taxon>Spermatophyta</taxon>
        <taxon>Magnoliopsida</taxon>
        <taxon>eudicotyledons</taxon>
        <taxon>Gunneridae</taxon>
        <taxon>Pentapetalae</taxon>
        <taxon>rosids</taxon>
        <taxon>fabids</taxon>
        <taxon>Celastrales</taxon>
        <taxon>Celastraceae</taxon>
        <taxon>Tripterygium</taxon>
    </lineage>
</organism>
<keyword evidence="8" id="KW-1185">Reference proteome</keyword>
<evidence type="ECO:0000256" key="6">
    <source>
        <dbReference type="RuleBase" id="RU367044"/>
    </source>
</evidence>
<evidence type="ECO:0000313" key="8">
    <source>
        <dbReference type="Proteomes" id="UP000593562"/>
    </source>
</evidence>
<dbReference type="GO" id="GO:0005576">
    <property type="term" value="C:extracellular region"/>
    <property type="evidence" value="ECO:0007669"/>
    <property type="project" value="UniProtKB-SubCell"/>
</dbReference>
<dbReference type="AlphaFoldDB" id="A0A7J7CB04"/>
<gene>
    <name evidence="7" type="ORF">HS088_TW19G00876</name>
</gene>
<evidence type="ECO:0000256" key="2">
    <source>
        <dbReference type="ARBA" id="ARBA00005581"/>
    </source>
</evidence>
<evidence type="ECO:0000256" key="5">
    <source>
        <dbReference type="ARBA" id="ARBA00022729"/>
    </source>
</evidence>
<dbReference type="EMBL" id="JAAARO010000019">
    <property type="protein sequence ID" value="KAF5731270.1"/>
    <property type="molecule type" value="Genomic_DNA"/>
</dbReference>
<dbReference type="GO" id="GO:0060320">
    <property type="term" value="P:rejection of self pollen"/>
    <property type="evidence" value="ECO:0007669"/>
    <property type="project" value="UniProtKB-KW"/>
</dbReference>
<reference evidence="7 8" key="1">
    <citation type="journal article" date="2020" name="Nat. Commun.">
        <title>Genome of Tripterygium wilfordii and identification of cytochrome P450 involved in triptolide biosynthesis.</title>
        <authorList>
            <person name="Tu L."/>
            <person name="Su P."/>
            <person name="Zhang Z."/>
            <person name="Gao L."/>
            <person name="Wang J."/>
            <person name="Hu T."/>
            <person name="Zhou J."/>
            <person name="Zhang Y."/>
            <person name="Zhao Y."/>
            <person name="Liu Y."/>
            <person name="Song Y."/>
            <person name="Tong Y."/>
            <person name="Lu Y."/>
            <person name="Yang J."/>
            <person name="Xu C."/>
            <person name="Jia M."/>
            <person name="Peters R.J."/>
            <person name="Huang L."/>
            <person name="Gao W."/>
        </authorList>
    </citation>
    <scope>NUCLEOTIDE SEQUENCE [LARGE SCALE GENOMIC DNA]</scope>
    <source>
        <strain evidence="8">cv. XIE 37</strain>
        <tissue evidence="7">Leaf</tissue>
    </source>
</reference>
<dbReference type="Proteomes" id="UP000593562">
    <property type="component" value="Unassembled WGS sequence"/>
</dbReference>
<keyword evidence="4 6" id="KW-0964">Secreted</keyword>
<keyword evidence="3 6" id="KW-0713">Self-incompatibility</keyword>
<dbReference type="InterPro" id="IPR010264">
    <property type="entry name" value="Self-incomp_S1"/>
</dbReference>
<comment type="caution">
    <text evidence="7">The sequence shown here is derived from an EMBL/GenBank/DDBJ whole genome shotgun (WGS) entry which is preliminary data.</text>
</comment>
<accession>A0A7J7CB04</accession>
<comment type="subcellular location">
    <subcellularLocation>
        <location evidence="1 6">Secreted</location>
    </subcellularLocation>
</comment>
<comment type="similarity">
    <text evidence="2 6">Belongs to the plant self-incompatibility (S1) protein family.</text>
</comment>
<dbReference type="PANTHER" id="PTHR31232:SF155">
    <property type="entry name" value="PLANT SELF-INCOMPATIBILITY PROTEIN S1 FAMILY"/>
    <property type="match status" value="1"/>
</dbReference>
<dbReference type="Pfam" id="PF05938">
    <property type="entry name" value="Self-incomp_S1"/>
    <property type="match status" value="1"/>
</dbReference>